<sequence>MDGTASQVQRDGDGLICPLPDALRALAARPHWVIWRWTEPTDGRKPDKPLFRAGDPWRHASTQEPASWDSFAAAMGAVAAGEADGAGYVLRDDAAHIFLDLDACRDPVTGALTDWAQRLVEEADSYTEVTPSGRGLRIIGLNESLSAPIHRRVAMPEGGSVEIFHRCPRYVTVSGRLLREAPDALRPICDVAADLLLLAQPASPATVGHTDGPPAPRSHPDAAASADDIAAALAQIPNADLPWDEWSRIGMAVWRASGGSAAGLAAWTAWSAKSSKHQDAACAERWQHWFRSPPDRIGFASLYRLARLANPLWVKPSLVAARTPASAPQVGGQVAGQGAHADWEGDVAAPQVSTPRGAQGATTADLVATPFDPAEFASLAPREWVYGHFLIRRFVSVLGAPGGTGKTAYAIGVALSVALGRPLVEEPVHSPGRAWIYNLEDPRDELLRRVQAALIAHRIPPSDLAGRLFLDSGREQPLILATRLPDGSTVATPLVDALIAELTRRQVRLLVVDPFVKSHRLEENRNDQVDFAATLWSRVADAAGCAVLLVHHFRKGGIAGDADAFRGASALVDAARAAVALRAMDEKEAERFGIDEDERWFFVRADNAKLNLAPRPLDATWLQLRSITLPNGDHVQAVARWRPASVFKDLTLAASADLIEQLGSPRDDGERWSARPQDSDRWAGTLITSVVGCTEEQARTILAGYLKGQALRIVDYQSPKQRKARKGLEHDPQAVAGMRLHAQEENDA</sequence>
<dbReference type="GO" id="GO:0016817">
    <property type="term" value="F:hydrolase activity, acting on acid anhydrides"/>
    <property type="evidence" value="ECO:0007669"/>
    <property type="project" value="InterPro"/>
</dbReference>
<dbReference type="Proteomes" id="UP001138751">
    <property type="component" value="Unassembled WGS sequence"/>
</dbReference>
<dbReference type="AlphaFoldDB" id="A0A9X9WS13"/>
<dbReference type="RefSeq" id="WP_211860320.1">
    <property type="nucleotide sequence ID" value="NZ_JAAEDM010000003.1"/>
</dbReference>
<dbReference type="InterPro" id="IPR027417">
    <property type="entry name" value="P-loop_NTPase"/>
</dbReference>
<feature type="domain" description="Primase C-terminal 2" evidence="2">
    <location>
        <begin position="230"/>
        <end position="306"/>
    </location>
</feature>
<dbReference type="Gene3D" id="3.40.50.300">
    <property type="entry name" value="P-loop containing nucleotide triphosphate hydrolases"/>
    <property type="match status" value="1"/>
</dbReference>
<accession>A0A9X9WS13</accession>
<dbReference type="SUPFAM" id="SSF52540">
    <property type="entry name" value="P-loop containing nucleoside triphosphate hydrolases"/>
    <property type="match status" value="1"/>
</dbReference>
<evidence type="ECO:0000313" key="3">
    <source>
        <dbReference type="EMBL" id="MBR0669942.1"/>
    </source>
</evidence>
<keyword evidence="4" id="KW-1185">Reference proteome</keyword>
<protein>
    <submittedName>
        <fullName evidence="3">AAA family ATPase</fullName>
    </submittedName>
</protein>
<reference evidence="3" key="1">
    <citation type="submission" date="2020-01" db="EMBL/GenBank/DDBJ databases">
        <authorList>
            <person name="Rat A."/>
        </authorList>
    </citation>
    <scope>NUCLEOTIDE SEQUENCE</scope>
    <source>
        <strain evidence="3">LMG 31231</strain>
    </source>
</reference>
<dbReference type="InterPro" id="IPR014819">
    <property type="entry name" value="PriCT_2"/>
</dbReference>
<organism evidence="3 4">
    <name type="scientific">Neoroseomonas soli</name>
    <dbReference type="NCBI Taxonomy" id="1081025"/>
    <lineage>
        <taxon>Bacteria</taxon>
        <taxon>Pseudomonadati</taxon>
        <taxon>Pseudomonadota</taxon>
        <taxon>Alphaproteobacteria</taxon>
        <taxon>Acetobacterales</taxon>
        <taxon>Acetobacteraceae</taxon>
        <taxon>Neoroseomonas</taxon>
    </lineage>
</organism>
<gene>
    <name evidence="3" type="ORF">GXW76_02040</name>
</gene>
<comment type="caution">
    <text evidence="3">The sequence shown here is derived from an EMBL/GenBank/DDBJ whole genome shotgun (WGS) entry which is preliminary data.</text>
</comment>
<feature type="region of interest" description="Disordered" evidence="1">
    <location>
        <begin position="204"/>
        <end position="224"/>
    </location>
</feature>
<dbReference type="Pfam" id="PF08707">
    <property type="entry name" value="PriCT_2"/>
    <property type="match status" value="1"/>
</dbReference>
<evidence type="ECO:0000256" key="1">
    <source>
        <dbReference type="SAM" id="MobiDB-lite"/>
    </source>
</evidence>
<reference evidence="3" key="2">
    <citation type="journal article" date="2021" name="Syst. Appl. Microbiol.">
        <title>Roseomonas hellenica sp. nov., isolated from roots of wild-growing Alkanna tinctoria.</title>
        <authorList>
            <person name="Rat A."/>
            <person name="Naranjo H.D."/>
            <person name="Lebbe L."/>
            <person name="Cnockaert M."/>
            <person name="Krigas N."/>
            <person name="Grigoriadou K."/>
            <person name="Maloupa E."/>
            <person name="Willems A."/>
        </authorList>
    </citation>
    <scope>NUCLEOTIDE SEQUENCE</scope>
    <source>
        <strain evidence="3">LMG 31231</strain>
    </source>
</reference>
<dbReference type="EMBL" id="JAAEDM010000003">
    <property type="protein sequence ID" value="MBR0669942.1"/>
    <property type="molecule type" value="Genomic_DNA"/>
</dbReference>
<evidence type="ECO:0000259" key="2">
    <source>
        <dbReference type="Pfam" id="PF08707"/>
    </source>
</evidence>
<proteinExistence type="predicted"/>
<feature type="region of interest" description="Disordered" evidence="1">
    <location>
        <begin position="721"/>
        <end position="748"/>
    </location>
</feature>
<evidence type="ECO:0000313" key="4">
    <source>
        <dbReference type="Proteomes" id="UP001138751"/>
    </source>
</evidence>
<dbReference type="Pfam" id="PF13481">
    <property type="entry name" value="AAA_25"/>
    <property type="match status" value="1"/>
</dbReference>
<name>A0A9X9WS13_9PROT</name>